<keyword evidence="3" id="KW-1003">Cell membrane</keyword>
<dbReference type="InterPro" id="IPR035906">
    <property type="entry name" value="MetI-like_sf"/>
</dbReference>
<evidence type="ECO:0000313" key="12">
    <source>
        <dbReference type="Proteomes" id="UP001016761"/>
    </source>
</evidence>
<name>A0A8J8GS14_9EURY</name>
<gene>
    <name evidence="9" type="ORF">HT576_18050</name>
    <name evidence="10" type="ORF">HTZ84_02425</name>
</gene>
<feature type="domain" description="ABC transmembrane type-1" evidence="8">
    <location>
        <begin position="90"/>
        <end position="329"/>
    </location>
</feature>
<dbReference type="SUPFAM" id="SSF161098">
    <property type="entry name" value="MetI-like"/>
    <property type="match status" value="1"/>
</dbReference>
<evidence type="ECO:0000313" key="11">
    <source>
        <dbReference type="Proteomes" id="UP000728647"/>
    </source>
</evidence>
<evidence type="ECO:0000259" key="8">
    <source>
        <dbReference type="PROSITE" id="PS50928"/>
    </source>
</evidence>
<dbReference type="PANTHER" id="PTHR43227">
    <property type="entry name" value="BLL4140 PROTEIN"/>
    <property type="match status" value="1"/>
</dbReference>
<dbReference type="OrthoDB" id="18784at2157"/>
<accession>A0A8J8GS14</accession>
<feature type="transmembrane region" description="Helical" evidence="7">
    <location>
        <begin position="263"/>
        <end position="284"/>
    </location>
</feature>
<dbReference type="InterPro" id="IPR050809">
    <property type="entry name" value="UgpAE/MalFG_permease"/>
</dbReference>
<dbReference type="EMBL" id="JABUQZ010000001">
    <property type="protein sequence ID" value="NUC71176.1"/>
    <property type="molecule type" value="Genomic_DNA"/>
</dbReference>
<dbReference type="Gene3D" id="1.10.3720.10">
    <property type="entry name" value="MetI-like"/>
    <property type="match status" value="1"/>
</dbReference>
<reference evidence="9 12" key="1">
    <citation type="submission" date="2020-06" db="EMBL/GenBank/DDBJ databases">
        <title>Haloterrigena sp. nov., an extremely halophilic archaeon isolated from a saline sediment.</title>
        <authorList>
            <person name="Liu B.-B."/>
        </authorList>
    </citation>
    <scope>NUCLEOTIDE SEQUENCE</scope>
    <source>
        <strain evidence="9">SYSU A121-1</strain>
        <strain evidence="10 12">SYSU A558-1</strain>
    </source>
</reference>
<evidence type="ECO:0000256" key="3">
    <source>
        <dbReference type="ARBA" id="ARBA00022475"/>
    </source>
</evidence>
<dbReference type="PROSITE" id="PS50928">
    <property type="entry name" value="ABC_TM1"/>
    <property type="match status" value="1"/>
</dbReference>
<organism evidence="9 11">
    <name type="scientific">Haloterrigena gelatinilytica</name>
    <dbReference type="NCBI Taxonomy" id="2741724"/>
    <lineage>
        <taxon>Archaea</taxon>
        <taxon>Methanobacteriati</taxon>
        <taxon>Methanobacteriota</taxon>
        <taxon>Stenosarchaea group</taxon>
        <taxon>Halobacteria</taxon>
        <taxon>Halobacteriales</taxon>
        <taxon>Natrialbaceae</taxon>
        <taxon>Haloterrigena</taxon>
    </lineage>
</organism>
<dbReference type="InterPro" id="IPR000515">
    <property type="entry name" value="MetI-like"/>
</dbReference>
<sequence>MSVDTPEGVGNRIRRLLPSSATDIGVVLVLPGLVLFSLFMLFPIAFLVYLSITDVSRAGDVIGIFQGEASIVWFANYLELFADGEFWNSIGVTWLYVGVSLGLKLVLTLVIAILLTHDRVAGKRYMRALVIVPMGFPPIFVITIWRAIFSPAAFGPFNRLVSAYNDVVIGLAELVDTIAFFVALRAPELLLVDVPVNWTGGRWAAFFGYVVTETWLAYPFMVIIVVSALQDVPMELHDAAKVDGAGYLNRLRHVTIPAIKGPLVFASILTAATSFQNFLIPWVFNKGGPGRSNELLLVYGYREARVFNEYAMSSAIMVVAIGFIGLFMWLAVKKTNLADGV</sequence>
<dbReference type="EMBL" id="JABURA010000001">
    <property type="protein sequence ID" value="NUB92912.1"/>
    <property type="molecule type" value="Genomic_DNA"/>
</dbReference>
<feature type="transmembrane region" description="Helical" evidence="7">
    <location>
        <begin position="128"/>
        <end position="148"/>
    </location>
</feature>
<keyword evidence="5 7" id="KW-1133">Transmembrane helix</keyword>
<protein>
    <submittedName>
        <fullName evidence="9">Sugar ABC transporter permease</fullName>
    </submittedName>
</protein>
<dbReference type="Proteomes" id="UP000728647">
    <property type="component" value="Unassembled WGS sequence"/>
</dbReference>
<evidence type="ECO:0000313" key="10">
    <source>
        <dbReference type="EMBL" id="NUC71176.1"/>
    </source>
</evidence>
<evidence type="ECO:0000256" key="6">
    <source>
        <dbReference type="ARBA" id="ARBA00023136"/>
    </source>
</evidence>
<dbReference type="GO" id="GO:0055085">
    <property type="term" value="P:transmembrane transport"/>
    <property type="evidence" value="ECO:0007669"/>
    <property type="project" value="InterPro"/>
</dbReference>
<keyword evidence="12" id="KW-1185">Reference proteome</keyword>
<evidence type="ECO:0000256" key="2">
    <source>
        <dbReference type="ARBA" id="ARBA00022448"/>
    </source>
</evidence>
<proteinExistence type="inferred from homology"/>
<evidence type="ECO:0000256" key="4">
    <source>
        <dbReference type="ARBA" id="ARBA00022692"/>
    </source>
</evidence>
<dbReference type="Pfam" id="PF00528">
    <property type="entry name" value="BPD_transp_1"/>
    <property type="match status" value="1"/>
</dbReference>
<feature type="transmembrane region" description="Helical" evidence="7">
    <location>
        <begin position="94"/>
        <end position="116"/>
    </location>
</feature>
<dbReference type="RefSeq" id="WP_174679223.1">
    <property type="nucleotide sequence ID" value="NZ_JABUQZ010000001.1"/>
</dbReference>
<comment type="caution">
    <text evidence="9">The sequence shown here is derived from an EMBL/GenBank/DDBJ whole genome shotgun (WGS) entry which is preliminary data.</text>
</comment>
<feature type="transmembrane region" description="Helical" evidence="7">
    <location>
        <begin position="168"/>
        <end position="186"/>
    </location>
</feature>
<feature type="transmembrane region" description="Helical" evidence="7">
    <location>
        <begin position="206"/>
        <end position="229"/>
    </location>
</feature>
<evidence type="ECO:0000256" key="5">
    <source>
        <dbReference type="ARBA" id="ARBA00022989"/>
    </source>
</evidence>
<dbReference type="AlphaFoldDB" id="A0A8J8GS14"/>
<evidence type="ECO:0000256" key="1">
    <source>
        <dbReference type="ARBA" id="ARBA00004651"/>
    </source>
</evidence>
<dbReference type="PANTHER" id="PTHR43227:SF7">
    <property type="entry name" value="ARABINOOLIGOSACCHARIDES TRANSPORT SYSTEM PERMEASE PROTEIN ARAP"/>
    <property type="match status" value="1"/>
</dbReference>
<dbReference type="CDD" id="cd06261">
    <property type="entry name" value="TM_PBP2"/>
    <property type="match status" value="1"/>
</dbReference>
<keyword evidence="2 7" id="KW-0813">Transport</keyword>
<feature type="transmembrane region" description="Helical" evidence="7">
    <location>
        <begin position="61"/>
        <end position="82"/>
    </location>
</feature>
<feature type="transmembrane region" description="Helical" evidence="7">
    <location>
        <begin position="310"/>
        <end position="332"/>
    </location>
</feature>
<dbReference type="Proteomes" id="UP001016761">
    <property type="component" value="Unassembled WGS sequence"/>
</dbReference>
<feature type="transmembrane region" description="Helical" evidence="7">
    <location>
        <begin position="24"/>
        <end position="49"/>
    </location>
</feature>
<dbReference type="GO" id="GO:0005886">
    <property type="term" value="C:plasma membrane"/>
    <property type="evidence" value="ECO:0007669"/>
    <property type="project" value="UniProtKB-SubCell"/>
</dbReference>
<evidence type="ECO:0000256" key="7">
    <source>
        <dbReference type="RuleBase" id="RU363032"/>
    </source>
</evidence>
<evidence type="ECO:0000313" key="9">
    <source>
        <dbReference type="EMBL" id="NUB92912.1"/>
    </source>
</evidence>
<keyword evidence="6 7" id="KW-0472">Membrane</keyword>
<keyword evidence="4 7" id="KW-0812">Transmembrane</keyword>
<comment type="subcellular location">
    <subcellularLocation>
        <location evidence="1 7">Cell membrane</location>
        <topology evidence="1 7">Multi-pass membrane protein</topology>
    </subcellularLocation>
</comment>
<comment type="similarity">
    <text evidence="7">Belongs to the binding-protein-dependent transport system permease family.</text>
</comment>